<dbReference type="InterPro" id="IPR053018">
    <property type="entry name" value="Elsinochrome_Biosynth-Asso"/>
</dbReference>
<feature type="transmembrane region" description="Helical" evidence="2">
    <location>
        <begin position="169"/>
        <end position="192"/>
    </location>
</feature>
<keyword evidence="2" id="KW-1133">Transmembrane helix</keyword>
<evidence type="ECO:0000256" key="1">
    <source>
        <dbReference type="SAM" id="MobiDB-lite"/>
    </source>
</evidence>
<feature type="transmembrane region" description="Helical" evidence="2">
    <location>
        <begin position="212"/>
        <end position="233"/>
    </location>
</feature>
<feature type="transmembrane region" description="Helical" evidence="2">
    <location>
        <begin position="305"/>
        <end position="328"/>
    </location>
</feature>
<feature type="transmembrane region" description="Helical" evidence="2">
    <location>
        <begin position="441"/>
        <end position="461"/>
    </location>
</feature>
<keyword evidence="2" id="KW-0812">Transmembrane</keyword>
<feature type="transmembrane region" description="Helical" evidence="2">
    <location>
        <begin position="340"/>
        <end position="360"/>
    </location>
</feature>
<evidence type="ECO:0000256" key="2">
    <source>
        <dbReference type="SAM" id="Phobius"/>
    </source>
</evidence>
<organism evidence="3 4">
    <name type="scientific">Fusarium sarcochroum</name>
    <dbReference type="NCBI Taxonomy" id="1208366"/>
    <lineage>
        <taxon>Eukaryota</taxon>
        <taxon>Fungi</taxon>
        <taxon>Dikarya</taxon>
        <taxon>Ascomycota</taxon>
        <taxon>Pezizomycotina</taxon>
        <taxon>Sordariomycetes</taxon>
        <taxon>Hypocreomycetidae</taxon>
        <taxon>Hypocreales</taxon>
        <taxon>Nectriaceae</taxon>
        <taxon>Fusarium</taxon>
        <taxon>Fusarium lateritium species complex</taxon>
    </lineage>
</organism>
<accession>A0A8H4T6M8</accession>
<feature type="transmembrane region" description="Helical" evidence="2">
    <location>
        <begin position="22"/>
        <end position="42"/>
    </location>
</feature>
<protein>
    <submittedName>
        <fullName evidence="3">Uncharacterized protein</fullName>
    </submittedName>
</protein>
<dbReference type="EMBL" id="JABEXW010000889">
    <property type="protein sequence ID" value="KAF4952239.1"/>
    <property type="molecule type" value="Genomic_DNA"/>
</dbReference>
<comment type="caution">
    <text evidence="3">The sequence shown here is derived from an EMBL/GenBank/DDBJ whole genome shotgun (WGS) entry which is preliminary data.</text>
</comment>
<gene>
    <name evidence="3" type="ORF">FSARC_12704</name>
</gene>
<keyword evidence="4" id="KW-1185">Reference proteome</keyword>
<dbReference type="PANTHER" id="PTHR37577:SF1">
    <property type="entry name" value="INTEGRAL MEMBRANE PROTEIN"/>
    <property type="match status" value="1"/>
</dbReference>
<feature type="region of interest" description="Disordered" evidence="1">
    <location>
        <begin position="375"/>
        <end position="425"/>
    </location>
</feature>
<dbReference type="Proteomes" id="UP000622797">
    <property type="component" value="Unassembled WGS sequence"/>
</dbReference>
<proteinExistence type="predicted"/>
<dbReference type="OrthoDB" id="5427664at2759"/>
<feature type="transmembrane region" description="Helical" evidence="2">
    <location>
        <begin position="467"/>
        <end position="484"/>
    </location>
</feature>
<dbReference type="PANTHER" id="PTHR37577">
    <property type="entry name" value="INTEGRAL MEMBRANE PROTEIN"/>
    <property type="match status" value="1"/>
</dbReference>
<reference evidence="3" key="2">
    <citation type="submission" date="2020-05" db="EMBL/GenBank/DDBJ databases">
        <authorList>
            <person name="Kim H.-S."/>
            <person name="Proctor R.H."/>
            <person name="Brown D.W."/>
        </authorList>
    </citation>
    <scope>NUCLEOTIDE SEQUENCE</scope>
    <source>
        <strain evidence="3">NRRL 20472</strain>
    </source>
</reference>
<name>A0A8H4T6M8_9HYPO</name>
<evidence type="ECO:0000313" key="3">
    <source>
        <dbReference type="EMBL" id="KAF4952239.1"/>
    </source>
</evidence>
<keyword evidence="2" id="KW-0472">Membrane</keyword>
<dbReference type="AlphaFoldDB" id="A0A8H4T6M8"/>
<sequence length="512" mass="55920">MLNCTPPEGSITGNADIVGPGVLSAFFATAVITIIAVVVAYLSDSLDGDFLNELDRMVIDWAIRVSRKSWAFICCRPAPQVDTTSPHISRSSQAWKEAIQQFILALSDQQLVTGLAILISGIANQKNLSGYEFSVMMSLAWFSSTTHLATLDALRTYLKTHAVIRNLRVFGIVCVFILLIYAFAIAVNVAGFGELRKVPVQCFISGSGPLTMGPSALAMASYTLAILVVASGYTVRVSDLYVEGGVRTMGVKLARYFRRYMGSSDPTPRHSNAARSQDDLQRYIEKTPTVVQIAMRGSSIYNRSFLSSLSSIAFSFSYGVSQVALYRWELAPSLTSETNYMGFGQIMAIFLLVLPFLTAGETYYGYVEKRSSSSDETFSQQSGRSHDQVRTPFGSPRDSVEQNAENNPRPPPNSTDGAGGSQDIQANTTNAFGQTELNYGLFWFVVSFGRSVALGVLLNSASIEDTIAVVAFVIFALSVYMKVVQGMHRILTYIKQGGRVQMEDTGLELSRI</sequence>
<reference evidence="3" key="1">
    <citation type="journal article" date="2020" name="BMC Genomics">
        <title>Correction to: Identification and distribution of gene clusters required for synthesis of sphingolipid metabolism inhibitors in diverse species of the filamentous fungus Fusarium.</title>
        <authorList>
            <person name="Kim H.S."/>
            <person name="Lohmar J.M."/>
            <person name="Busman M."/>
            <person name="Brown D.W."/>
            <person name="Naumann T.A."/>
            <person name="Divon H.H."/>
            <person name="Lysoe E."/>
            <person name="Uhlig S."/>
            <person name="Proctor R.H."/>
        </authorList>
    </citation>
    <scope>NUCLEOTIDE SEQUENCE</scope>
    <source>
        <strain evidence="3">NRRL 20472</strain>
    </source>
</reference>
<evidence type="ECO:0000313" key="4">
    <source>
        <dbReference type="Proteomes" id="UP000622797"/>
    </source>
</evidence>